<keyword evidence="3" id="KW-1185">Reference proteome</keyword>
<dbReference type="InterPro" id="IPR035461">
    <property type="entry name" value="GmhA/DiaA"/>
</dbReference>
<dbReference type="PANTHER" id="PTHR30390:SF7">
    <property type="entry name" value="PHOSPHOHEPTOSE ISOMERASE"/>
    <property type="match status" value="1"/>
</dbReference>
<dbReference type="AlphaFoldDB" id="A0A845LCF4"/>
<accession>A0A845LCF4</accession>
<dbReference type="PANTHER" id="PTHR30390">
    <property type="entry name" value="SEDOHEPTULOSE 7-PHOSPHATE ISOMERASE / DNAA INITIATOR-ASSOCIATING FACTOR FOR REPLICATION INITIATION"/>
    <property type="match status" value="1"/>
</dbReference>
<dbReference type="GO" id="GO:1901135">
    <property type="term" value="P:carbohydrate derivative metabolic process"/>
    <property type="evidence" value="ECO:0007669"/>
    <property type="project" value="InterPro"/>
</dbReference>
<dbReference type="Proteomes" id="UP000471031">
    <property type="component" value="Unassembled WGS sequence"/>
</dbReference>
<comment type="caution">
    <text evidence="2">The sequence shown here is derived from an EMBL/GenBank/DDBJ whole genome shotgun (WGS) entry which is preliminary data.</text>
</comment>
<dbReference type="OrthoDB" id="9781311at2"/>
<dbReference type="CDD" id="cd05006">
    <property type="entry name" value="SIS_GmhA"/>
    <property type="match status" value="1"/>
</dbReference>
<dbReference type="GO" id="GO:0097367">
    <property type="term" value="F:carbohydrate derivative binding"/>
    <property type="evidence" value="ECO:0007669"/>
    <property type="project" value="InterPro"/>
</dbReference>
<dbReference type="InterPro" id="IPR046348">
    <property type="entry name" value="SIS_dom_sf"/>
</dbReference>
<dbReference type="InterPro" id="IPR001347">
    <property type="entry name" value="SIS_dom"/>
</dbReference>
<reference evidence="2 3" key="1">
    <citation type="submission" date="2020-01" db="EMBL/GenBank/DDBJ databases">
        <title>Whole genome sequence of Heliobacterium gestii DSM 11169.</title>
        <authorList>
            <person name="Kyndt J.A."/>
            <person name="Meyer T.E."/>
        </authorList>
    </citation>
    <scope>NUCLEOTIDE SEQUENCE [LARGE SCALE GENOMIC DNA]</scope>
    <source>
        <strain evidence="2 3">DSM 11169</strain>
    </source>
</reference>
<dbReference type="EMBL" id="WXEX01000006">
    <property type="protein sequence ID" value="MZP43034.1"/>
    <property type="molecule type" value="Genomic_DNA"/>
</dbReference>
<evidence type="ECO:0000313" key="2">
    <source>
        <dbReference type="EMBL" id="MZP43034.1"/>
    </source>
</evidence>
<dbReference type="PROSITE" id="PS51464">
    <property type="entry name" value="SIS"/>
    <property type="match status" value="1"/>
</dbReference>
<sequence>MTPLFDRYMDAIKHLLDQSEYYIQREKVEQPLFIDEVTERIRRCRQSNGTVYWVGNGGSAAIAAHGAIDCLNSLAMKAMVFSDDAALTCFSNDFGYAQAFARPLRLFAQATDLLIAISSSGKSESILNALQVAQERNCPVLTLSGFASDNPLRQRGDYNIYVPSNHYGLVESVHGVLCHAILDTFSAIEKGEARW</sequence>
<dbReference type="RefSeq" id="WP_161261609.1">
    <property type="nucleotide sequence ID" value="NZ_JAFBDC010000005.1"/>
</dbReference>
<proteinExistence type="predicted"/>
<feature type="domain" description="SIS" evidence="1">
    <location>
        <begin position="37"/>
        <end position="192"/>
    </location>
</feature>
<dbReference type="InterPro" id="IPR050099">
    <property type="entry name" value="SIS_GmhA/DiaA_subfam"/>
</dbReference>
<dbReference type="SUPFAM" id="SSF53697">
    <property type="entry name" value="SIS domain"/>
    <property type="match status" value="1"/>
</dbReference>
<dbReference type="Pfam" id="PF13580">
    <property type="entry name" value="SIS_2"/>
    <property type="match status" value="1"/>
</dbReference>
<dbReference type="Gene3D" id="3.40.50.10490">
    <property type="entry name" value="Glucose-6-phosphate isomerase like protein, domain 1"/>
    <property type="match status" value="1"/>
</dbReference>
<protein>
    <submittedName>
        <fullName evidence="2">SIS domain-containing protein</fullName>
    </submittedName>
</protein>
<gene>
    <name evidence="2" type="ORF">GTO89_08295</name>
</gene>
<evidence type="ECO:0000259" key="1">
    <source>
        <dbReference type="PROSITE" id="PS51464"/>
    </source>
</evidence>
<organism evidence="2 3">
    <name type="scientific">Heliomicrobium gestii</name>
    <name type="common">Heliobacterium gestii</name>
    <dbReference type="NCBI Taxonomy" id="2699"/>
    <lineage>
        <taxon>Bacteria</taxon>
        <taxon>Bacillati</taxon>
        <taxon>Bacillota</taxon>
        <taxon>Clostridia</taxon>
        <taxon>Eubacteriales</taxon>
        <taxon>Heliobacteriaceae</taxon>
        <taxon>Heliomicrobium</taxon>
    </lineage>
</organism>
<evidence type="ECO:0000313" key="3">
    <source>
        <dbReference type="Proteomes" id="UP000471031"/>
    </source>
</evidence>
<name>A0A845LCF4_HELGE</name>